<name>A0A173WKV5_9FIRM</name>
<evidence type="ECO:0000256" key="4">
    <source>
        <dbReference type="PROSITE-ProRule" id="PRU00335"/>
    </source>
</evidence>
<dbReference type="InterPro" id="IPR009057">
    <property type="entry name" value="Homeodomain-like_sf"/>
</dbReference>
<dbReference type="PRINTS" id="PR00455">
    <property type="entry name" value="HTHTETR"/>
</dbReference>
<evidence type="ECO:0000313" key="7">
    <source>
        <dbReference type="Proteomes" id="UP000095651"/>
    </source>
</evidence>
<evidence type="ECO:0000256" key="2">
    <source>
        <dbReference type="ARBA" id="ARBA00023125"/>
    </source>
</evidence>
<protein>
    <submittedName>
        <fullName evidence="6">TetR family transcriptional regulator</fullName>
    </submittedName>
</protein>
<dbReference type="InterPro" id="IPR036271">
    <property type="entry name" value="Tet_transcr_reg_TetR-rel_C_sf"/>
</dbReference>
<dbReference type="Pfam" id="PF00440">
    <property type="entry name" value="TetR_N"/>
    <property type="match status" value="1"/>
</dbReference>
<evidence type="ECO:0000256" key="3">
    <source>
        <dbReference type="ARBA" id="ARBA00023163"/>
    </source>
</evidence>
<dbReference type="InterPro" id="IPR001647">
    <property type="entry name" value="HTH_TetR"/>
</dbReference>
<dbReference type="Gene3D" id="1.10.357.10">
    <property type="entry name" value="Tetracycline Repressor, domain 2"/>
    <property type="match status" value="1"/>
</dbReference>
<dbReference type="InterPro" id="IPR050109">
    <property type="entry name" value="HTH-type_TetR-like_transc_reg"/>
</dbReference>
<evidence type="ECO:0000259" key="5">
    <source>
        <dbReference type="PROSITE" id="PS50977"/>
    </source>
</evidence>
<dbReference type="EMBL" id="CYZE01000001">
    <property type="protein sequence ID" value="CUN40024.1"/>
    <property type="molecule type" value="Genomic_DNA"/>
</dbReference>
<dbReference type="PROSITE" id="PS50977">
    <property type="entry name" value="HTH_TETR_2"/>
    <property type="match status" value="1"/>
</dbReference>
<dbReference type="SUPFAM" id="SSF46689">
    <property type="entry name" value="Homeodomain-like"/>
    <property type="match status" value="1"/>
</dbReference>
<dbReference type="Proteomes" id="UP000095651">
    <property type="component" value="Unassembled WGS sequence"/>
</dbReference>
<feature type="DNA-binding region" description="H-T-H motif" evidence="4">
    <location>
        <begin position="32"/>
        <end position="51"/>
    </location>
</feature>
<sequence length="196" mass="22129">MNTRDQQKEKRREEILLAGLDLFVKKGYAATKTSDIAKAVNMSDGLLFHYFATKESLYEELIRIGTESSQAWMETDERSPLNFFTNVTNQILDMIRMNPQGAKFFVLIAQALRSSTTPERITQILASQETRYAKTVELIRKGQEAGEIRRGNPEALACTFWCSIQGIAEQLAVYPQTPFPQAEWIVSILKGTEGTA</sequence>
<gene>
    <name evidence="6" type="primary">kstR2_1</name>
    <name evidence="6" type="ORF">ERS852407_00067</name>
</gene>
<dbReference type="PANTHER" id="PTHR30055:SF234">
    <property type="entry name" value="HTH-TYPE TRANSCRIPTIONAL REGULATOR BETI"/>
    <property type="match status" value="1"/>
</dbReference>
<keyword evidence="2 4" id="KW-0238">DNA-binding</keyword>
<dbReference type="PANTHER" id="PTHR30055">
    <property type="entry name" value="HTH-TYPE TRANSCRIPTIONAL REGULATOR RUTR"/>
    <property type="match status" value="1"/>
</dbReference>
<reference evidence="6 7" key="1">
    <citation type="submission" date="2015-09" db="EMBL/GenBank/DDBJ databases">
        <authorList>
            <consortium name="Pathogen Informatics"/>
        </authorList>
    </citation>
    <scope>NUCLEOTIDE SEQUENCE [LARGE SCALE GENOMIC DNA]</scope>
    <source>
        <strain evidence="6 7">2789STDY5608850</strain>
    </source>
</reference>
<organism evidence="6 7">
    <name type="scientific">Hungatella hathewayi</name>
    <dbReference type="NCBI Taxonomy" id="154046"/>
    <lineage>
        <taxon>Bacteria</taxon>
        <taxon>Bacillati</taxon>
        <taxon>Bacillota</taxon>
        <taxon>Clostridia</taxon>
        <taxon>Lachnospirales</taxon>
        <taxon>Lachnospiraceae</taxon>
        <taxon>Hungatella</taxon>
    </lineage>
</organism>
<proteinExistence type="predicted"/>
<dbReference type="AlphaFoldDB" id="A0A173WKV5"/>
<keyword evidence="1" id="KW-0805">Transcription regulation</keyword>
<dbReference type="GO" id="GO:0003700">
    <property type="term" value="F:DNA-binding transcription factor activity"/>
    <property type="evidence" value="ECO:0007669"/>
    <property type="project" value="TreeGrafter"/>
</dbReference>
<accession>A0A173WKV5</accession>
<dbReference type="RefSeq" id="WP_055652550.1">
    <property type="nucleotide sequence ID" value="NZ_CABIXC010000001.1"/>
</dbReference>
<evidence type="ECO:0000313" key="6">
    <source>
        <dbReference type="EMBL" id="CUN40024.1"/>
    </source>
</evidence>
<feature type="domain" description="HTH tetR-type" evidence="5">
    <location>
        <begin position="9"/>
        <end position="69"/>
    </location>
</feature>
<dbReference type="GO" id="GO:0000976">
    <property type="term" value="F:transcription cis-regulatory region binding"/>
    <property type="evidence" value="ECO:0007669"/>
    <property type="project" value="TreeGrafter"/>
</dbReference>
<keyword evidence="3" id="KW-0804">Transcription</keyword>
<dbReference type="SUPFAM" id="SSF48498">
    <property type="entry name" value="Tetracyclin repressor-like, C-terminal domain"/>
    <property type="match status" value="1"/>
</dbReference>
<evidence type="ECO:0000256" key="1">
    <source>
        <dbReference type="ARBA" id="ARBA00023015"/>
    </source>
</evidence>